<organism evidence="2 3">
    <name type="scientific">Candidatus Nomurabacteria bacterium RIFCSPLOWO2_01_FULL_36_10b</name>
    <dbReference type="NCBI Taxonomy" id="1801766"/>
    <lineage>
        <taxon>Bacteria</taxon>
        <taxon>Candidatus Nomuraibacteriota</taxon>
    </lineage>
</organism>
<evidence type="ECO:0000313" key="2">
    <source>
        <dbReference type="EMBL" id="OGI83522.1"/>
    </source>
</evidence>
<proteinExistence type="predicted"/>
<evidence type="ECO:0000313" key="3">
    <source>
        <dbReference type="Proteomes" id="UP000179448"/>
    </source>
</evidence>
<keyword evidence="1" id="KW-0812">Transmembrane</keyword>
<accession>A0A1F6WNP9</accession>
<dbReference type="AlphaFoldDB" id="A0A1F6WNP9"/>
<name>A0A1F6WNP9_9BACT</name>
<sequence length="123" mass="14543">MQIQKNDTNHKIFKIILCVAIIALIYVLFNIIKRNHNISFMRMKYLSEQCYALSQENYMNLNIESIKKSLTGYYFDTYSNNISTYVNISHIRSDGMSRYLSAHCVIKTNKDSEMIEDIYYVID</sequence>
<protein>
    <submittedName>
        <fullName evidence="2">Uncharacterized protein</fullName>
    </submittedName>
</protein>
<dbReference type="Proteomes" id="UP000179448">
    <property type="component" value="Unassembled WGS sequence"/>
</dbReference>
<keyword evidence="1" id="KW-0472">Membrane</keyword>
<dbReference type="STRING" id="1801766.A2997_00255"/>
<dbReference type="EMBL" id="MFUQ01000015">
    <property type="protein sequence ID" value="OGI83522.1"/>
    <property type="molecule type" value="Genomic_DNA"/>
</dbReference>
<gene>
    <name evidence="2" type="ORF">A2997_00255</name>
</gene>
<evidence type="ECO:0000256" key="1">
    <source>
        <dbReference type="SAM" id="Phobius"/>
    </source>
</evidence>
<feature type="transmembrane region" description="Helical" evidence="1">
    <location>
        <begin position="12"/>
        <end position="32"/>
    </location>
</feature>
<reference evidence="2 3" key="1">
    <citation type="journal article" date="2016" name="Nat. Commun.">
        <title>Thousands of microbial genomes shed light on interconnected biogeochemical processes in an aquifer system.</title>
        <authorList>
            <person name="Anantharaman K."/>
            <person name="Brown C.T."/>
            <person name="Hug L.A."/>
            <person name="Sharon I."/>
            <person name="Castelle C.J."/>
            <person name="Probst A.J."/>
            <person name="Thomas B.C."/>
            <person name="Singh A."/>
            <person name="Wilkins M.J."/>
            <person name="Karaoz U."/>
            <person name="Brodie E.L."/>
            <person name="Williams K.H."/>
            <person name="Hubbard S.S."/>
            <person name="Banfield J.F."/>
        </authorList>
    </citation>
    <scope>NUCLEOTIDE SEQUENCE [LARGE SCALE GENOMIC DNA]</scope>
</reference>
<comment type="caution">
    <text evidence="2">The sequence shown here is derived from an EMBL/GenBank/DDBJ whole genome shotgun (WGS) entry which is preliminary data.</text>
</comment>
<keyword evidence="1" id="KW-1133">Transmembrane helix</keyword>